<gene>
    <name evidence="1" type="ORF">F0L17_08725</name>
</gene>
<sequence>MRAGRALTFRLHLAAARGDLRGYVTYRVATFPGILTDTVFGFFLSDAFVARWDERPNPGGHGQAQALTFVWTGRALPAAMAMAGGGFEGELRARTRSGDVVADPYRPADLRAWWPPTAPPCGGRAGSARAGRRWCGR</sequence>
<reference evidence="1 2" key="1">
    <citation type="submission" date="2019-11" db="EMBL/GenBank/DDBJ databases">
        <authorList>
            <person name="Yuan L."/>
        </authorList>
    </citation>
    <scope>NUCLEOTIDE SEQUENCE [LARGE SCALE GENOMIC DNA]</scope>
    <source>
        <strain evidence="1 2">TRM43335</strain>
    </source>
</reference>
<accession>A0A6G2BAC2</accession>
<dbReference type="OrthoDB" id="62003at2"/>
<name>A0A6G2BAC2_9ACTN</name>
<organism evidence="1 2">
    <name type="scientific">Streptomyces taklimakanensis</name>
    <dbReference type="NCBI Taxonomy" id="2569853"/>
    <lineage>
        <taxon>Bacteria</taxon>
        <taxon>Bacillati</taxon>
        <taxon>Actinomycetota</taxon>
        <taxon>Actinomycetes</taxon>
        <taxon>Kitasatosporales</taxon>
        <taxon>Streptomycetaceae</taxon>
        <taxon>Streptomyces</taxon>
    </lineage>
</organism>
<protein>
    <submittedName>
        <fullName evidence="1">Uncharacterized protein</fullName>
    </submittedName>
</protein>
<proteinExistence type="predicted"/>
<comment type="caution">
    <text evidence="1">The sequence shown here is derived from an EMBL/GenBank/DDBJ whole genome shotgun (WGS) entry which is preliminary data.</text>
</comment>
<dbReference type="EMBL" id="WIXO01000001">
    <property type="protein sequence ID" value="MTE19208.1"/>
    <property type="molecule type" value="Genomic_DNA"/>
</dbReference>
<dbReference type="RefSeq" id="WP_155070624.1">
    <property type="nucleotide sequence ID" value="NZ_WIXO01000001.1"/>
</dbReference>
<dbReference type="Proteomes" id="UP000473014">
    <property type="component" value="Unassembled WGS sequence"/>
</dbReference>
<evidence type="ECO:0000313" key="2">
    <source>
        <dbReference type="Proteomes" id="UP000473014"/>
    </source>
</evidence>
<keyword evidence="2" id="KW-1185">Reference proteome</keyword>
<evidence type="ECO:0000313" key="1">
    <source>
        <dbReference type="EMBL" id="MTE19208.1"/>
    </source>
</evidence>
<dbReference type="AlphaFoldDB" id="A0A6G2BAC2"/>